<dbReference type="Proteomes" id="UP000051012">
    <property type="component" value="Unassembled WGS sequence"/>
</dbReference>
<dbReference type="Pfam" id="PF02517">
    <property type="entry name" value="Rce1-like"/>
    <property type="match status" value="1"/>
</dbReference>
<sequence length="246" mass="27099">MNKSTQLFENPIIRIIIAIVLGLFVLNGVPYIERLIALISRHAIDSLPWLMPVSESIAMVAFSILIILIINKGTLSHYGFTLGENVRYVKVIIVSFIVGIVTMLITGIAANILQSIFPIGGGEHFASNYSFLETVFRVWILASISEEVLTRGLIQGFLMPLKKYGFKIFKRFMSVPILISALFFGAMHIMLLTTGMNVYMVLAVVVTCFILGLLAGYYREKTGSLIPAIIVHMVFNIGGALLGLLG</sequence>
<feature type="transmembrane region" description="Helical" evidence="1">
    <location>
        <begin position="198"/>
        <end position="218"/>
    </location>
</feature>
<dbReference type="EMBL" id="LJNI01000063">
    <property type="protein sequence ID" value="KPJ72659.1"/>
    <property type="molecule type" value="Genomic_DNA"/>
</dbReference>
<evidence type="ECO:0000313" key="3">
    <source>
        <dbReference type="EMBL" id="KPJ72659.1"/>
    </source>
</evidence>
<comment type="caution">
    <text evidence="3">The sequence shown here is derived from an EMBL/GenBank/DDBJ whole genome shotgun (WGS) entry which is preliminary data.</text>
</comment>
<evidence type="ECO:0000259" key="2">
    <source>
        <dbReference type="Pfam" id="PF02517"/>
    </source>
</evidence>
<keyword evidence="1" id="KW-1133">Transmembrane helix</keyword>
<keyword evidence="1" id="KW-0812">Transmembrane</keyword>
<protein>
    <recommendedName>
        <fullName evidence="2">CAAX prenyl protease 2/Lysostaphin resistance protein A-like domain-containing protein</fullName>
    </recommendedName>
</protein>
<feature type="transmembrane region" description="Helical" evidence="1">
    <location>
        <begin position="12"/>
        <end position="29"/>
    </location>
</feature>
<feature type="transmembrane region" description="Helical" evidence="1">
    <location>
        <begin position="91"/>
        <end position="116"/>
    </location>
</feature>
<dbReference type="InterPro" id="IPR003675">
    <property type="entry name" value="Rce1/LyrA-like_dom"/>
</dbReference>
<gene>
    <name evidence="3" type="ORF">AMJ52_05655</name>
</gene>
<evidence type="ECO:0000256" key="1">
    <source>
        <dbReference type="SAM" id="Phobius"/>
    </source>
</evidence>
<dbReference type="GO" id="GO:0004175">
    <property type="term" value="F:endopeptidase activity"/>
    <property type="evidence" value="ECO:0007669"/>
    <property type="project" value="UniProtKB-ARBA"/>
</dbReference>
<name>A0A0S7YDQ2_UNCT6</name>
<dbReference type="GO" id="GO:0080120">
    <property type="term" value="P:CAAX-box protein maturation"/>
    <property type="evidence" value="ECO:0007669"/>
    <property type="project" value="UniProtKB-ARBA"/>
</dbReference>
<feature type="domain" description="CAAX prenyl protease 2/Lysostaphin resistance protein A-like" evidence="2">
    <location>
        <begin position="134"/>
        <end position="237"/>
    </location>
</feature>
<dbReference type="AlphaFoldDB" id="A0A0S7YDQ2"/>
<feature type="transmembrane region" description="Helical" evidence="1">
    <location>
        <begin position="225"/>
        <end position="245"/>
    </location>
</feature>
<organism evidence="3 4">
    <name type="scientific">candidate division TA06 bacterium DG_78</name>
    <dbReference type="NCBI Taxonomy" id="1703772"/>
    <lineage>
        <taxon>Bacteria</taxon>
        <taxon>Bacteria division TA06</taxon>
    </lineage>
</organism>
<feature type="transmembrane region" description="Helical" evidence="1">
    <location>
        <begin position="49"/>
        <end position="70"/>
    </location>
</feature>
<evidence type="ECO:0000313" key="4">
    <source>
        <dbReference type="Proteomes" id="UP000051012"/>
    </source>
</evidence>
<keyword evidence="1" id="KW-0472">Membrane</keyword>
<reference evidence="3 4" key="1">
    <citation type="journal article" date="2015" name="Microbiome">
        <title>Genomic resolution of linkages in carbon, nitrogen, and sulfur cycling among widespread estuary sediment bacteria.</title>
        <authorList>
            <person name="Baker B.J."/>
            <person name="Lazar C.S."/>
            <person name="Teske A.P."/>
            <person name="Dick G.J."/>
        </authorList>
    </citation>
    <scope>NUCLEOTIDE SEQUENCE [LARGE SCALE GENOMIC DNA]</scope>
    <source>
        <strain evidence="3">DG_78</strain>
    </source>
</reference>
<feature type="transmembrane region" description="Helical" evidence="1">
    <location>
        <begin position="175"/>
        <end position="192"/>
    </location>
</feature>
<accession>A0A0S7YDQ2</accession>
<proteinExistence type="predicted"/>